<organism evidence="3 4">
    <name type="scientific">Aspergillus glaucus CBS 516.65</name>
    <dbReference type="NCBI Taxonomy" id="1160497"/>
    <lineage>
        <taxon>Eukaryota</taxon>
        <taxon>Fungi</taxon>
        <taxon>Dikarya</taxon>
        <taxon>Ascomycota</taxon>
        <taxon>Pezizomycotina</taxon>
        <taxon>Eurotiomycetes</taxon>
        <taxon>Eurotiomycetidae</taxon>
        <taxon>Eurotiales</taxon>
        <taxon>Aspergillaceae</taxon>
        <taxon>Aspergillus</taxon>
        <taxon>Aspergillus subgen. Aspergillus</taxon>
    </lineage>
</organism>
<feature type="compositionally biased region" description="Basic and acidic residues" evidence="1">
    <location>
        <begin position="118"/>
        <end position="136"/>
    </location>
</feature>
<evidence type="ECO:0000313" key="3">
    <source>
        <dbReference type="EMBL" id="OJJ80717.1"/>
    </source>
</evidence>
<dbReference type="RefSeq" id="XP_022397415.1">
    <property type="nucleotide sequence ID" value="XM_022547465.1"/>
</dbReference>
<feature type="domain" description="DUF6604" evidence="2">
    <location>
        <begin position="12"/>
        <end position="277"/>
    </location>
</feature>
<accession>A0A1L9V9W2</accession>
<feature type="region of interest" description="Disordered" evidence="1">
    <location>
        <begin position="42"/>
        <end position="72"/>
    </location>
</feature>
<evidence type="ECO:0000259" key="2">
    <source>
        <dbReference type="Pfam" id="PF20253"/>
    </source>
</evidence>
<dbReference type="OrthoDB" id="5238236at2759"/>
<dbReference type="GeneID" id="34463726"/>
<dbReference type="STRING" id="1160497.A0A1L9V9W2"/>
<feature type="region of interest" description="Disordered" evidence="1">
    <location>
        <begin position="116"/>
        <end position="136"/>
    </location>
</feature>
<keyword evidence="4" id="KW-1185">Reference proteome</keyword>
<evidence type="ECO:0000256" key="1">
    <source>
        <dbReference type="SAM" id="MobiDB-lite"/>
    </source>
</evidence>
<dbReference type="InterPro" id="IPR046539">
    <property type="entry name" value="DUF6604"/>
</dbReference>
<evidence type="ECO:0000313" key="4">
    <source>
        <dbReference type="Proteomes" id="UP000184300"/>
    </source>
</evidence>
<dbReference type="AlphaFoldDB" id="A0A1L9V9W2"/>
<sequence>MLNSLLTSSYLQYKSDTNTVASWLASTARKCGYAADLLTKGKQKQQGSGRLKGKARKLARNAPTKPTPSTPPAQTYIIAIKDFIGLAEYIAGYKGTRVEVPEGFASSLHRAIAVRRSHGTDVSEAPRKTTESQASDDRHSYFIGVLEHVRDTLRPLMPESLKNMESETKPADAEKLSNLFDKLELFEPSEDFLNAPDATPSAPGEPPSAARYEAERLQGFEEALLLFQLLVQDMGKIRAVILEAWSGYKMGMFDLVSASVTTNTAVDIARRMEEDAQPILDKHGGSEKLLKLLHLGYCIEREEEPTYKERPDDFLNLRVYDLAEKAFWPTYLLLEGFCAIAKGRKNIPQYKPGHYGTYNPLNDRSKMTDREKSYEDRALLMEMLSEINFLCKASPTPMSWEDELTSGLRKTLCETGKIPLWLTFAAHLWLDTHHTLRNEVSRAYDDLYEAAVKMGGSIKEILDFHRSLRVDNWPRSNDMAFMILLERIEWVVEEDTLQDARRRAGRPVGQPFDWLKQHPIYAGLYLYHIKAMFQEMGITFVGAWGSVMYAGHLYNAVRQEKLLNTRWDDMELLFVLHENFFVGGRPKTPDDYLKRFVLSLGASASTFAKNKRNQQMEESKRGPRSLTELAPVARMFHQRYCETGARTDLAPEDLETILSKGMWEENEEESAEMSAADGQDLRVFARSEQPSKEQRHRRRRFTPPQLLRALRNSLGAEALEFSFDYLKMHKICWTLLRAVERQCRPHLTQMFGPMYIEHENQLPYVVSYVFMAATKTDRINAVIAKKKEKVVTSALLVEAAGVLGEHIRDGVGAAVSREMGFPYEINIH</sequence>
<protein>
    <recommendedName>
        <fullName evidence="2">DUF6604 domain-containing protein</fullName>
    </recommendedName>
</protein>
<name>A0A1L9V9W2_ASPGL</name>
<dbReference type="EMBL" id="KV878909">
    <property type="protein sequence ID" value="OJJ80717.1"/>
    <property type="molecule type" value="Genomic_DNA"/>
</dbReference>
<dbReference type="PANTHER" id="PTHR38795">
    <property type="entry name" value="DUF6604 DOMAIN-CONTAINING PROTEIN"/>
    <property type="match status" value="1"/>
</dbReference>
<dbReference type="Proteomes" id="UP000184300">
    <property type="component" value="Unassembled WGS sequence"/>
</dbReference>
<gene>
    <name evidence="3" type="ORF">ASPGLDRAFT_51133</name>
</gene>
<dbReference type="Pfam" id="PF20253">
    <property type="entry name" value="DUF6604"/>
    <property type="match status" value="1"/>
</dbReference>
<dbReference type="PANTHER" id="PTHR38795:SF1">
    <property type="entry name" value="DUF6604 DOMAIN-CONTAINING PROTEIN"/>
    <property type="match status" value="1"/>
</dbReference>
<dbReference type="VEuPathDB" id="FungiDB:ASPGLDRAFT_51133"/>
<reference evidence="4" key="1">
    <citation type="journal article" date="2017" name="Genome Biol.">
        <title>Comparative genomics reveals high biological diversity and specific adaptations in the industrially and medically important fungal genus Aspergillus.</title>
        <authorList>
            <person name="de Vries R.P."/>
            <person name="Riley R."/>
            <person name="Wiebenga A."/>
            <person name="Aguilar-Osorio G."/>
            <person name="Amillis S."/>
            <person name="Uchima C.A."/>
            <person name="Anderluh G."/>
            <person name="Asadollahi M."/>
            <person name="Askin M."/>
            <person name="Barry K."/>
            <person name="Battaglia E."/>
            <person name="Bayram O."/>
            <person name="Benocci T."/>
            <person name="Braus-Stromeyer S.A."/>
            <person name="Caldana C."/>
            <person name="Canovas D."/>
            <person name="Cerqueira G.C."/>
            <person name="Chen F."/>
            <person name="Chen W."/>
            <person name="Choi C."/>
            <person name="Clum A."/>
            <person name="Dos Santos R.A."/>
            <person name="Damasio A.R."/>
            <person name="Diallinas G."/>
            <person name="Emri T."/>
            <person name="Fekete E."/>
            <person name="Flipphi M."/>
            <person name="Freyberg S."/>
            <person name="Gallo A."/>
            <person name="Gournas C."/>
            <person name="Habgood R."/>
            <person name="Hainaut M."/>
            <person name="Harispe M.L."/>
            <person name="Henrissat B."/>
            <person name="Hilden K.S."/>
            <person name="Hope R."/>
            <person name="Hossain A."/>
            <person name="Karabika E."/>
            <person name="Karaffa L."/>
            <person name="Karanyi Z."/>
            <person name="Krasevec N."/>
            <person name="Kuo A."/>
            <person name="Kusch H."/>
            <person name="LaButti K."/>
            <person name="Lagendijk E.L."/>
            <person name="Lapidus A."/>
            <person name="Levasseur A."/>
            <person name="Lindquist E."/>
            <person name="Lipzen A."/>
            <person name="Logrieco A.F."/>
            <person name="MacCabe A."/>
            <person name="Maekelae M.R."/>
            <person name="Malavazi I."/>
            <person name="Melin P."/>
            <person name="Meyer V."/>
            <person name="Mielnichuk N."/>
            <person name="Miskei M."/>
            <person name="Molnar A.P."/>
            <person name="Mule G."/>
            <person name="Ngan C.Y."/>
            <person name="Orejas M."/>
            <person name="Orosz E."/>
            <person name="Ouedraogo J.P."/>
            <person name="Overkamp K.M."/>
            <person name="Park H.-S."/>
            <person name="Perrone G."/>
            <person name="Piumi F."/>
            <person name="Punt P.J."/>
            <person name="Ram A.F."/>
            <person name="Ramon A."/>
            <person name="Rauscher S."/>
            <person name="Record E."/>
            <person name="Riano-Pachon D.M."/>
            <person name="Robert V."/>
            <person name="Roehrig J."/>
            <person name="Ruller R."/>
            <person name="Salamov A."/>
            <person name="Salih N.S."/>
            <person name="Samson R.A."/>
            <person name="Sandor E."/>
            <person name="Sanguinetti M."/>
            <person name="Schuetze T."/>
            <person name="Sepcic K."/>
            <person name="Shelest E."/>
            <person name="Sherlock G."/>
            <person name="Sophianopoulou V."/>
            <person name="Squina F.M."/>
            <person name="Sun H."/>
            <person name="Susca A."/>
            <person name="Todd R.B."/>
            <person name="Tsang A."/>
            <person name="Unkles S.E."/>
            <person name="van de Wiele N."/>
            <person name="van Rossen-Uffink D."/>
            <person name="Oliveira J.V."/>
            <person name="Vesth T.C."/>
            <person name="Visser J."/>
            <person name="Yu J.-H."/>
            <person name="Zhou M."/>
            <person name="Andersen M.R."/>
            <person name="Archer D.B."/>
            <person name="Baker S.E."/>
            <person name="Benoit I."/>
            <person name="Brakhage A.A."/>
            <person name="Braus G.H."/>
            <person name="Fischer R."/>
            <person name="Frisvad J.C."/>
            <person name="Goldman G.H."/>
            <person name="Houbraken J."/>
            <person name="Oakley B."/>
            <person name="Pocsi I."/>
            <person name="Scazzocchio C."/>
            <person name="Seiboth B."/>
            <person name="vanKuyk P.A."/>
            <person name="Wortman J."/>
            <person name="Dyer P.S."/>
            <person name="Grigoriev I.V."/>
        </authorList>
    </citation>
    <scope>NUCLEOTIDE SEQUENCE [LARGE SCALE GENOMIC DNA]</scope>
    <source>
        <strain evidence="4">CBS 516.65</strain>
    </source>
</reference>
<proteinExistence type="predicted"/>